<accession>A0A0E9P8C6</accession>
<sequence>MVEKINEPIKFLCWLTTNIHLDQRMETERNFYFNNVALLYF</sequence>
<organism evidence="1">
    <name type="scientific">Anguilla anguilla</name>
    <name type="common">European freshwater eel</name>
    <name type="synonym">Muraena anguilla</name>
    <dbReference type="NCBI Taxonomy" id="7936"/>
    <lineage>
        <taxon>Eukaryota</taxon>
        <taxon>Metazoa</taxon>
        <taxon>Chordata</taxon>
        <taxon>Craniata</taxon>
        <taxon>Vertebrata</taxon>
        <taxon>Euteleostomi</taxon>
        <taxon>Actinopterygii</taxon>
        <taxon>Neopterygii</taxon>
        <taxon>Teleostei</taxon>
        <taxon>Anguilliformes</taxon>
        <taxon>Anguillidae</taxon>
        <taxon>Anguilla</taxon>
    </lineage>
</organism>
<dbReference type="AlphaFoldDB" id="A0A0E9P8C6"/>
<dbReference type="EMBL" id="GBXM01108439">
    <property type="protein sequence ID" value="JAH00138.1"/>
    <property type="molecule type" value="Transcribed_RNA"/>
</dbReference>
<reference evidence="1" key="2">
    <citation type="journal article" date="2015" name="Fish Shellfish Immunol.">
        <title>Early steps in the European eel (Anguilla anguilla)-Vibrio vulnificus interaction in the gills: Role of the RtxA13 toxin.</title>
        <authorList>
            <person name="Callol A."/>
            <person name="Pajuelo D."/>
            <person name="Ebbesson L."/>
            <person name="Teles M."/>
            <person name="MacKenzie S."/>
            <person name="Amaro C."/>
        </authorList>
    </citation>
    <scope>NUCLEOTIDE SEQUENCE</scope>
</reference>
<reference evidence="1" key="1">
    <citation type="submission" date="2014-11" db="EMBL/GenBank/DDBJ databases">
        <authorList>
            <person name="Amaro Gonzalez C."/>
        </authorList>
    </citation>
    <scope>NUCLEOTIDE SEQUENCE</scope>
</reference>
<evidence type="ECO:0000313" key="1">
    <source>
        <dbReference type="EMBL" id="JAH00138.1"/>
    </source>
</evidence>
<name>A0A0E9P8C6_ANGAN</name>
<protein>
    <submittedName>
        <fullName evidence="1">Uncharacterized protein</fullName>
    </submittedName>
</protein>
<proteinExistence type="predicted"/>